<dbReference type="EMBL" id="KZ084182">
    <property type="protein sequence ID" value="OSC96437.1"/>
    <property type="molecule type" value="Genomic_DNA"/>
</dbReference>
<accession>A0A1Y2I5M3</accession>
<reference evidence="1 2" key="1">
    <citation type="journal article" date="2015" name="Biotechnol. Biofuels">
        <title>Enhanced degradation of softwood versus hardwood by the white-rot fungus Pycnoporus coccineus.</title>
        <authorList>
            <person name="Couturier M."/>
            <person name="Navarro D."/>
            <person name="Chevret D."/>
            <person name="Henrissat B."/>
            <person name="Piumi F."/>
            <person name="Ruiz-Duenas F.J."/>
            <person name="Martinez A.T."/>
            <person name="Grigoriev I.V."/>
            <person name="Riley R."/>
            <person name="Lipzen A."/>
            <person name="Berrin J.G."/>
            <person name="Master E.R."/>
            <person name="Rosso M.N."/>
        </authorList>
    </citation>
    <scope>NUCLEOTIDE SEQUENCE [LARGE SCALE GENOMIC DNA]</scope>
    <source>
        <strain evidence="1 2">BRFM310</strain>
    </source>
</reference>
<protein>
    <submittedName>
        <fullName evidence="1">Uncharacterized protein</fullName>
    </submittedName>
</protein>
<sequence>MLDVSIVESAVQRDFDYIIACMRKRDEVTVDIQGICSLKEREWNESGYDVVPVGDVEEIATTIEGMAREYVLQRALLPLALQNIKDAYVQYMGHGGTVTTAGGEAIILENVSHVLDKRDMISELASDIQSVGVPMLHILRVLVGRLRRIDDVEAED</sequence>
<proteinExistence type="predicted"/>
<gene>
    <name evidence="1" type="ORF">PYCCODRAFT_1472618</name>
</gene>
<name>A0A1Y2I5M3_TRAC3</name>
<dbReference type="Proteomes" id="UP000193067">
    <property type="component" value="Unassembled WGS sequence"/>
</dbReference>
<organism evidence="1 2">
    <name type="scientific">Trametes coccinea (strain BRFM310)</name>
    <name type="common">Pycnoporus coccineus</name>
    <dbReference type="NCBI Taxonomy" id="1353009"/>
    <lineage>
        <taxon>Eukaryota</taxon>
        <taxon>Fungi</taxon>
        <taxon>Dikarya</taxon>
        <taxon>Basidiomycota</taxon>
        <taxon>Agaricomycotina</taxon>
        <taxon>Agaricomycetes</taxon>
        <taxon>Polyporales</taxon>
        <taxon>Polyporaceae</taxon>
        <taxon>Trametes</taxon>
    </lineage>
</organism>
<evidence type="ECO:0000313" key="1">
    <source>
        <dbReference type="EMBL" id="OSC96437.1"/>
    </source>
</evidence>
<evidence type="ECO:0000313" key="2">
    <source>
        <dbReference type="Proteomes" id="UP000193067"/>
    </source>
</evidence>
<keyword evidence="2" id="KW-1185">Reference proteome</keyword>
<dbReference type="AlphaFoldDB" id="A0A1Y2I5M3"/>